<sequence length="476" mass="54531">MNPKNIEDIYTLSPTQEGMLFHILYNPDSGMYFAHQLCILHGKFNFFAFDQAWQKVVARYTTLRTAFVWKGLNKPIQIVHRQTRLSISQYDWSELSPTAQEAHLQDYLQADCKRGFNLSQPPLMRLAIIQIAANTHQLIWSCHHLISDVWSDAILLKEVFAFYEAFDQGKNIELQPSRPYRDYITWLKQQDLTAAEIFWRRELQDLRIPTTLGIDENNIKLSAQEERYPQQEVEFSLTTTEALVSLAKQEHLTLNTLLMGAWALLLSYYSSNKDVVFGTVLSGRPVTLTGIDAMVGVFVNTLPARVKIASEDLLLPWLKSLQIQHINLRRYEYSPLVQVQSWSNIPKNLPLFESILVVQNSKVDISQLGTQNLKIDNIRSFASTHYLLALVAIPGANLCLHLLYDLRRFCGVTVAKILSHFEEIIKAMVANPDTQLGNLIRIIDELERKEKSLALEARRQLNASKLKSIRPKAIGL</sequence>
<feature type="coiled-coil region" evidence="1">
    <location>
        <begin position="436"/>
        <end position="463"/>
    </location>
</feature>
<evidence type="ECO:0000313" key="4">
    <source>
        <dbReference type="Proteomes" id="UP000813215"/>
    </source>
</evidence>
<protein>
    <submittedName>
        <fullName evidence="3">Non-ribosomal peptide synthetase</fullName>
    </submittedName>
</protein>
<name>A0A9E3HD46_9NOST</name>
<dbReference type="EMBL" id="JAHHHW010000166">
    <property type="protein sequence ID" value="MBW4435394.1"/>
    <property type="molecule type" value="Genomic_DNA"/>
</dbReference>
<feature type="domain" description="Condensation" evidence="2">
    <location>
        <begin position="7"/>
        <end position="439"/>
    </location>
</feature>
<organism evidence="3 4">
    <name type="scientific">Pelatocladus maniniholoensis HA4357-MV3</name>
    <dbReference type="NCBI Taxonomy" id="1117104"/>
    <lineage>
        <taxon>Bacteria</taxon>
        <taxon>Bacillati</taxon>
        <taxon>Cyanobacteriota</taxon>
        <taxon>Cyanophyceae</taxon>
        <taxon>Nostocales</taxon>
        <taxon>Nostocaceae</taxon>
        <taxon>Pelatocladus</taxon>
    </lineage>
</organism>
<dbReference type="SUPFAM" id="SSF52777">
    <property type="entry name" value="CoA-dependent acyltransferases"/>
    <property type="match status" value="2"/>
</dbReference>
<accession>A0A9E3HD46</accession>
<comment type="caution">
    <text evidence="3">The sequence shown here is derived from an EMBL/GenBank/DDBJ whole genome shotgun (WGS) entry which is preliminary data.</text>
</comment>
<reference evidence="3" key="2">
    <citation type="journal article" date="2022" name="Microbiol. Resour. Announc.">
        <title>Metagenome Sequencing to Explore Phylogenomics of Terrestrial Cyanobacteria.</title>
        <authorList>
            <person name="Ward R.D."/>
            <person name="Stajich J.E."/>
            <person name="Johansen J.R."/>
            <person name="Huntemann M."/>
            <person name="Clum A."/>
            <person name="Foster B."/>
            <person name="Foster B."/>
            <person name="Roux S."/>
            <person name="Palaniappan K."/>
            <person name="Varghese N."/>
            <person name="Mukherjee S."/>
            <person name="Reddy T.B.K."/>
            <person name="Daum C."/>
            <person name="Copeland A."/>
            <person name="Chen I.A."/>
            <person name="Ivanova N.N."/>
            <person name="Kyrpides N.C."/>
            <person name="Shapiro N."/>
            <person name="Eloe-Fadrosh E.A."/>
            <person name="Pietrasiak N."/>
        </authorList>
    </citation>
    <scope>NUCLEOTIDE SEQUENCE</scope>
    <source>
        <strain evidence="3">HA4357-MV3</strain>
    </source>
</reference>
<evidence type="ECO:0000313" key="3">
    <source>
        <dbReference type="EMBL" id="MBW4435394.1"/>
    </source>
</evidence>
<gene>
    <name evidence="3" type="ORF">KME28_27725</name>
</gene>
<dbReference type="GO" id="GO:0003824">
    <property type="term" value="F:catalytic activity"/>
    <property type="evidence" value="ECO:0007669"/>
    <property type="project" value="InterPro"/>
</dbReference>
<proteinExistence type="predicted"/>
<dbReference type="Gene3D" id="3.30.559.30">
    <property type="entry name" value="Nonribosomal peptide synthetase, condensation domain"/>
    <property type="match status" value="1"/>
</dbReference>
<dbReference type="Gene3D" id="3.30.559.10">
    <property type="entry name" value="Chloramphenicol acetyltransferase-like domain"/>
    <property type="match status" value="1"/>
</dbReference>
<evidence type="ECO:0000259" key="2">
    <source>
        <dbReference type="Pfam" id="PF00668"/>
    </source>
</evidence>
<dbReference type="GO" id="GO:0008610">
    <property type="term" value="P:lipid biosynthetic process"/>
    <property type="evidence" value="ECO:0007669"/>
    <property type="project" value="UniProtKB-ARBA"/>
</dbReference>
<dbReference type="InterPro" id="IPR023213">
    <property type="entry name" value="CAT-like_dom_sf"/>
</dbReference>
<dbReference type="CDD" id="cd19543">
    <property type="entry name" value="DCL_NRPS"/>
    <property type="match status" value="1"/>
</dbReference>
<dbReference type="AlphaFoldDB" id="A0A9E3HD46"/>
<dbReference type="InterPro" id="IPR001242">
    <property type="entry name" value="Condensation_dom"/>
</dbReference>
<dbReference type="Proteomes" id="UP000813215">
    <property type="component" value="Unassembled WGS sequence"/>
</dbReference>
<keyword evidence="1" id="KW-0175">Coiled coil</keyword>
<dbReference type="PANTHER" id="PTHR45398">
    <property type="match status" value="1"/>
</dbReference>
<dbReference type="PANTHER" id="PTHR45398:SF1">
    <property type="entry name" value="ENZYME, PUTATIVE (JCVI)-RELATED"/>
    <property type="match status" value="1"/>
</dbReference>
<reference evidence="3" key="1">
    <citation type="submission" date="2021-05" db="EMBL/GenBank/DDBJ databases">
        <authorList>
            <person name="Pietrasiak N."/>
            <person name="Ward R."/>
            <person name="Stajich J.E."/>
            <person name="Kurbessoian T."/>
        </authorList>
    </citation>
    <scope>NUCLEOTIDE SEQUENCE</scope>
    <source>
        <strain evidence="3">HA4357-MV3</strain>
    </source>
</reference>
<dbReference type="Pfam" id="PF00668">
    <property type="entry name" value="Condensation"/>
    <property type="match status" value="1"/>
</dbReference>
<evidence type="ECO:0000256" key="1">
    <source>
        <dbReference type="SAM" id="Coils"/>
    </source>
</evidence>